<dbReference type="GO" id="GO:0008168">
    <property type="term" value="F:methyltransferase activity"/>
    <property type="evidence" value="ECO:0007669"/>
    <property type="project" value="UniProtKB-KW"/>
</dbReference>
<dbReference type="EMBL" id="JBHMBE010000003">
    <property type="protein sequence ID" value="MFB9646389.1"/>
    <property type="molecule type" value="Genomic_DNA"/>
</dbReference>
<dbReference type="SUPFAM" id="SSF53335">
    <property type="entry name" value="S-adenosyl-L-methionine-dependent methyltransferases"/>
    <property type="match status" value="1"/>
</dbReference>
<name>A0ABV5T534_9MICO</name>
<evidence type="ECO:0000259" key="1">
    <source>
        <dbReference type="Pfam" id="PF08241"/>
    </source>
</evidence>
<dbReference type="GO" id="GO:0032259">
    <property type="term" value="P:methylation"/>
    <property type="evidence" value="ECO:0007669"/>
    <property type="project" value="UniProtKB-KW"/>
</dbReference>
<dbReference type="PANTHER" id="PTHR43591">
    <property type="entry name" value="METHYLTRANSFERASE"/>
    <property type="match status" value="1"/>
</dbReference>
<dbReference type="CDD" id="cd02440">
    <property type="entry name" value="AdoMet_MTases"/>
    <property type="match status" value="1"/>
</dbReference>
<organism evidence="2 3">
    <name type="scientific">Microbacterium terregens</name>
    <dbReference type="NCBI Taxonomy" id="69363"/>
    <lineage>
        <taxon>Bacteria</taxon>
        <taxon>Bacillati</taxon>
        <taxon>Actinomycetota</taxon>
        <taxon>Actinomycetes</taxon>
        <taxon>Micrococcales</taxon>
        <taxon>Microbacteriaceae</taxon>
        <taxon>Microbacterium</taxon>
    </lineage>
</organism>
<dbReference type="Pfam" id="PF08241">
    <property type="entry name" value="Methyltransf_11"/>
    <property type="match status" value="1"/>
</dbReference>
<evidence type="ECO:0000313" key="2">
    <source>
        <dbReference type="EMBL" id="MFB9646389.1"/>
    </source>
</evidence>
<accession>A0ABV5T534</accession>
<sequence length="264" mass="29183">MGELPEHVAVNRAYWDAMAHEWVEGGARAWTQAEPTWGVWGVPEGELHLLPGDMTGMRAIELGCGTGYVSGWMARRGASVTGIDNSAEQLRTARRLSEQHGVALELIHGNAEAVPCADNSFDFAISEYGAAIWADPYEWIPEAHRLLRPGGILVFLGNHALVSVCSPLDGSYPIARRLERPYFGSHRLDWRDAVDDPGGIEFTLTFSEWIKLFRATGFEILDLTEIQAPADAVGSRSGISADWARDFPSEHVWTLRRRDRSSPG</sequence>
<dbReference type="Gene3D" id="3.40.50.150">
    <property type="entry name" value="Vaccinia Virus protein VP39"/>
    <property type="match status" value="1"/>
</dbReference>
<reference evidence="2 3" key="1">
    <citation type="submission" date="2024-09" db="EMBL/GenBank/DDBJ databases">
        <authorList>
            <person name="Sun Q."/>
            <person name="Mori K."/>
        </authorList>
    </citation>
    <scope>NUCLEOTIDE SEQUENCE [LARGE SCALE GENOMIC DNA]</scope>
    <source>
        <strain evidence="2 3">JCM 1342</strain>
    </source>
</reference>
<dbReference type="InterPro" id="IPR013216">
    <property type="entry name" value="Methyltransf_11"/>
</dbReference>
<gene>
    <name evidence="2" type="ORF">ACFFPJ_11330</name>
</gene>
<keyword evidence="2" id="KW-0489">Methyltransferase</keyword>
<dbReference type="InterPro" id="IPR029063">
    <property type="entry name" value="SAM-dependent_MTases_sf"/>
</dbReference>
<comment type="caution">
    <text evidence="2">The sequence shown here is derived from an EMBL/GenBank/DDBJ whole genome shotgun (WGS) entry which is preliminary data.</text>
</comment>
<evidence type="ECO:0000313" key="3">
    <source>
        <dbReference type="Proteomes" id="UP001589611"/>
    </source>
</evidence>
<proteinExistence type="predicted"/>
<feature type="domain" description="Methyltransferase type 11" evidence="1">
    <location>
        <begin position="61"/>
        <end position="155"/>
    </location>
</feature>
<protein>
    <submittedName>
        <fullName evidence="2">Methyltransferase domain-containing protein</fullName>
    </submittedName>
</protein>
<keyword evidence="2" id="KW-0808">Transferase</keyword>
<dbReference type="Proteomes" id="UP001589611">
    <property type="component" value="Unassembled WGS sequence"/>
</dbReference>
<dbReference type="RefSeq" id="WP_344713250.1">
    <property type="nucleotide sequence ID" value="NZ_BAAAWH010000001.1"/>
</dbReference>
<keyword evidence="3" id="KW-1185">Reference proteome</keyword>
<dbReference type="PANTHER" id="PTHR43591:SF24">
    <property type="entry name" value="2-METHOXY-6-POLYPRENYL-1,4-BENZOQUINOL METHYLASE, MITOCHONDRIAL"/>
    <property type="match status" value="1"/>
</dbReference>